<evidence type="ECO:0000259" key="1">
    <source>
        <dbReference type="SMART" id="SM00842"/>
    </source>
</evidence>
<dbReference type="EMBL" id="PHNE01000002">
    <property type="protein sequence ID" value="PPE05450.1"/>
    <property type="molecule type" value="Genomic_DNA"/>
</dbReference>
<accession>A0A2S5RDR2</accession>
<reference evidence="2 3" key="1">
    <citation type="submission" date="2017-11" db="EMBL/GenBank/DDBJ databases">
        <title>Genome sequence of Entomoplasma lucivorax PIPN-2 (ATCC 49196).</title>
        <authorList>
            <person name="Lo W.-S."/>
            <person name="Gasparich G.E."/>
            <person name="Kuo C.-H."/>
        </authorList>
    </citation>
    <scope>NUCLEOTIDE SEQUENCE [LARGE SCALE GENOMIC DNA]</scope>
    <source>
        <strain evidence="2 3">PIPN-2</strain>
    </source>
</reference>
<dbReference type="AlphaFoldDB" id="A0A2S5RDR2"/>
<feature type="domain" description="SHS2" evidence="1">
    <location>
        <begin position="10"/>
        <end position="196"/>
    </location>
</feature>
<protein>
    <submittedName>
        <fullName evidence="2">Cell division protein FtsA</fullName>
    </submittedName>
</protein>
<organism evidence="2 3">
    <name type="scientific">Williamsoniiplasma lucivorax</name>
    <dbReference type="NCBI Taxonomy" id="209274"/>
    <lineage>
        <taxon>Bacteria</taxon>
        <taxon>Bacillati</taxon>
        <taxon>Mycoplasmatota</taxon>
        <taxon>Mollicutes</taxon>
        <taxon>Entomoplasmatales</taxon>
        <taxon>Williamsoniiplasma</taxon>
    </lineage>
</organism>
<keyword evidence="2" id="KW-0132">Cell division</keyword>
<proteinExistence type="predicted"/>
<dbReference type="GO" id="GO:0051301">
    <property type="term" value="P:cell division"/>
    <property type="evidence" value="ECO:0007669"/>
    <property type="project" value="UniProtKB-KW"/>
</dbReference>
<dbReference type="Proteomes" id="UP000237865">
    <property type="component" value="Unassembled WGS sequence"/>
</dbReference>
<comment type="caution">
    <text evidence="2">The sequence shown here is derived from an EMBL/GenBank/DDBJ whole genome shotgun (WGS) entry which is preliminary data.</text>
</comment>
<keyword evidence="2" id="KW-0131">Cell cycle</keyword>
<gene>
    <name evidence="2" type="primary">ftsA</name>
    <name evidence="2" type="ORF">ELUCI_v1c05430</name>
</gene>
<dbReference type="SMART" id="SM00842">
    <property type="entry name" value="FtsA"/>
    <property type="match status" value="1"/>
</dbReference>
<name>A0A2S5RDR2_9MOLU</name>
<evidence type="ECO:0000313" key="2">
    <source>
        <dbReference type="EMBL" id="PPE05450.1"/>
    </source>
</evidence>
<keyword evidence="3" id="KW-1185">Reference proteome</keyword>
<evidence type="ECO:0000313" key="3">
    <source>
        <dbReference type="Proteomes" id="UP000237865"/>
    </source>
</evidence>
<dbReference type="InterPro" id="IPR003494">
    <property type="entry name" value="SHS2_FtsA"/>
</dbReference>
<dbReference type="Gene3D" id="3.30.420.40">
    <property type="match status" value="2"/>
</dbReference>
<sequence length="454" mass="51642">MSVSVPARIYATLEIRPHKLLFTVLKVVGHKTMVVFQKTENKKDFLNHNFVVNNVQQTANKVKEFVDQYERTHEGFQICKVALILPSEKIQIKEAYEKINIALDDQPTPVTKDKIKQLKNVASAKPSTNQNVILQSRSLSWSVDHMSAPLNRICQFSGKELSAIFQNYEMNNAIVNSHHEVVEKANLTILFLTHAINELYRVSVNPISKNASTLIINWGEKQIEAGMFIEGIMKKHSVIPFGLNQVLETVAKQLKIKETIAETYLFNLLNFASNNFNDSLVLQTFSKIETYKKLVKYTGEELKNIVTQTLNTQYEEIKSIFEIFSNAHEIITYNFGSIQKIIGAEEVLKKGNAIASDYVFNEFFMGANNNYHLNIALGTVKSLEQLNNMKKEDEDLQTSVGIIPKQYAKPKNENTIFKSPLTLGGAQIQQQGYFLMDEGILIDKKPIYKKKRIG</sequence>
<dbReference type="RefSeq" id="WP_028126386.1">
    <property type="nucleotide sequence ID" value="NZ_PHNE01000002.1"/>
</dbReference>
<dbReference type="STRING" id="1399797.GCA_000518285_00243"/>